<keyword evidence="2 8" id="KW-0349">Heme</keyword>
<comment type="caution">
    <text evidence="9">The sequence shown here is derived from an EMBL/GenBank/DDBJ whole genome shotgun (WGS) entry which is preliminary data.</text>
</comment>
<evidence type="ECO:0000256" key="6">
    <source>
        <dbReference type="ARBA" id="ARBA00023033"/>
    </source>
</evidence>
<dbReference type="GO" id="GO:0016705">
    <property type="term" value="F:oxidoreductase activity, acting on paired donors, with incorporation or reduction of molecular oxygen"/>
    <property type="evidence" value="ECO:0007669"/>
    <property type="project" value="InterPro"/>
</dbReference>
<dbReference type="InterPro" id="IPR001128">
    <property type="entry name" value="Cyt_P450"/>
</dbReference>
<evidence type="ECO:0000313" key="10">
    <source>
        <dbReference type="Proteomes" id="UP000287447"/>
    </source>
</evidence>
<evidence type="ECO:0000256" key="1">
    <source>
        <dbReference type="ARBA" id="ARBA00010617"/>
    </source>
</evidence>
<dbReference type="PRINTS" id="PR00359">
    <property type="entry name" value="BP450"/>
</dbReference>
<keyword evidence="3 8" id="KW-0479">Metal-binding</keyword>
<dbReference type="CDD" id="cd20625">
    <property type="entry name" value="CYP164-like"/>
    <property type="match status" value="1"/>
</dbReference>
<dbReference type="InterPro" id="IPR002397">
    <property type="entry name" value="Cyt_P450_B"/>
</dbReference>
<evidence type="ECO:0000256" key="5">
    <source>
        <dbReference type="ARBA" id="ARBA00023004"/>
    </source>
</evidence>
<dbReference type="InterPro" id="IPR036396">
    <property type="entry name" value="Cyt_P450_sf"/>
</dbReference>
<dbReference type="PANTHER" id="PTHR46696">
    <property type="entry name" value="P450, PUTATIVE (EUROFUNG)-RELATED"/>
    <property type="match status" value="1"/>
</dbReference>
<dbReference type="PANTHER" id="PTHR46696:SF1">
    <property type="entry name" value="CYTOCHROME P450 YJIB-RELATED"/>
    <property type="match status" value="1"/>
</dbReference>
<dbReference type="SUPFAM" id="SSF48264">
    <property type="entry name" value="Cytochrome P450"/>
    <property type="match status" value="1"/>
</dbReference>
<keyword evidence="6 8" id="KW-0503">Monooxygenase</keyword>
<accession>A0A3S2VM36</accession>
<dbReference type="FunFam" id="1.10.630.10:FF:000018">
    <property type="entry name" value="Cytochrome P450 monooxygenase"/>
    <property type="match status" value="1"/>
</dbReference>
<gene>
    <name evidence="9" type="ORF">EOI86_21230</name>
</gene>
<reference evidence="10" key="1">
    <citation type="submission" date="2019-01" db="EMBL/GenBank/DDBJ databases">
        <title>Gri0909 isolated from a small marine red alga.</title>
        <authorList>
            <person name="Kim J."/>
            <person name="Jeong S.E."/>
            <person name="Jeon C.O."/>
        </authorList>
    </citation>
    <scope>NUCLEOTIDE SEQUENCE [LARGE SCALE GENOMIC DNA]</scope>
    <source>
        <strain evidence="10">Gri0909</strain>
    </source>
</reference>
<keyword evidence="4 8" id="KW-0560">Oxidoreductase</keyword>
<evidence type="ECO:0000256" key="2">
    <source>
        <dbReference type="ARBA" id="ARBA00022617"/>
    </source>
</evidence>
<name>A0A3S2VM36_9PROT</name>
<proteinExistence type="inferred from homology"/>
<protein>
    <submittedName>
        <fullName evidence="9">Cytochrome P450</fullName>
    </submittedName>
</protein>
<keyword evidence="5 8" id="KW-0408">Iron</keyword>
<evidence type="ECO:0000256" key="4">
    <source>
        <dbReference type="ARBA" id="ARBA00023002"/>
    </source>
</evidence>
<dbReference type="EMBL" id="SADE01000004">
    <property type="protein sequence ID" value="RVU33678.1"/>
    <property type="molecule type" value="Genomic_DNA"/>
</dbReference>
<evidence type="ECO:0000256" key="3">
    <source>
        <dbReference type="ARBA" id="ARBA00022723"/>
    </source>
</evidence>
<dbReference type="GO" id="GO:0004497">
    <property type="term" value="F:monooxygenase activity"/>
    <property type="evidence" value="ECO:0007669"/>
    <property type="project" value="UniProtKB-KW"/>
</dbReference>
<dbReference type="GO" id="GO:0005506">
    <property type="term" value="F:iron ion binding"/>
    <property type="evidence" value="ECO:0007669"/>
    <property type="project" value="InterPro"/>
</dbReference>
<dbReference type="Gene3D" id="1.10.630.10">
    <property type="entry name" value="Cytochrome P450"/>
    <property type="match status" value="1"/>
</dbReference>
<dbReference type="AlphaFoldDB" id="A0A3S2VM36"/>
<evidence type="ECO:0000256" key="8">
    <source>
        <dbReference type="RuleBase" id="RU000461"/>
    </source>
</evidence>
<dbReference type="GO" id="GO:0020037">
    <property type="term" value="F:heme binding"/>
    <property type="evidence" value="ECO:0007669"/>
    <property type="project" value="InterPro"/>
</dbReference>
<comment type="function">
    <text evidence="7">Cytochromes P450 are a group of heme-thiolate monooxygenases. They oxidize a variety of structurally unrelated compounds, including steroids, fatty acids, and xenobiotics.</text>
</comment>
<dbReference type="RefSeq" id="WP_127767708.1">
    <property type="nucleotide sequence ID" value="NZ_SADE01000004.1"/>
</dbReference>
<dbReference type="PROSITE" id="PS00086">
    <property type="entry name" value="CYTOCHROME_P450"/>
    <property type="match status" value="1"/>
</dbReference>
<evidence type="ECO:0000313" key="9">
    <source>
        <dbReference type="EMBL" id="RVU33678.1"/>
    </source>
</evidence>
<dbReference type="Proteomes" id="UP000287447">
    <property type="component" value="Unassembled WGS sequence"/>
</dbReference>
<keyword evidence="10" id="KW-1185">Reference proteome</keyword>
<organism evidence="9 10">
    <name type="scientific">Hwanghaeella grinnelliae</name>
    <dbReference type="NCBI Taxonomy" id="2500179"/>
    <lineage>
        <taxon>Bacteria</taxon>
        <taxon>Pseudomonadati</taxon>
        <taxon>Pseudomonadota</taxon>
        <taxon>Alphaproteobacteria</taxon>
        <taxon>Rhodospirillales</taxon>
        <taxon>Rhodospirillaceae</taxon>
        <taxon>Hwanghaeella</taxon>
    </lineage>
</organism>
<sequence length="416" mass="46086">MPHAVAERDTNEALATSFNLYDLDPGFLEDPYPTYRALRQFDPIHRLPDDSFFLTRYEDCMAVYRDPQTFISDKKVEFGKKYGDSPLFKHHTTSLVFNDPPLHTRVRKLLAPAFTPRAVTRLEPIFVEMVEDLLDKGAAQGGFDLIADFASALPVWIIGDLLNVPRSERGPLRGWSLAILGALEPVITKEQEKAGNDAVAEFSDYLEALIEDRRKNPGDENDVLTTLIMGEVSDETGTLDRLTAQELIQNCIFLLNAGHETTTNLIGNGAAALLENPDQKQLFLDDSGTTKTAVEEFLRYESSNQLGNRKTSVPVTLGGVEMPAGTYIHTCIGAANRDPAIFPNPDRLDIQRSPNRHLAFGGGIHICAGNSLARMEGAVALRRLFDRFPGMRPSGTAVRGGRARFRGYLSYPVEFS</sequence>
<dbReference type="OrthoDB" id="9764248at2"/>
<evidence type="ECO:0000256" key="7">
    <source>
        <dbReference type="ARBA" id="ARBA00043906"/>
    </source>
</evidence>
<dbReference type="Pfam" id="PF00067">
    <property type="entry name" value="p450"/>
    <property type="match status" value="2"/>
</dbReference>
<dbReference type="InterPro" id="IPR017972">
    <property type="entry name" value="Cyt_P450_CS"/>
</dbReference>
<comment type="similarity">
    <text evidence="1 8">Belongs to the cytochrome P450 family.</text>
</comment>